<organism evidence="1 2">
    <name type="scientific">Paenibacillus lactis</name>
    <dbReference type="NCBI Taxonomy" id="228574"/>
    <lineage>
        <taxon>Bacteria</taxon>
        <taxon>Bacillati</taxon>
        <taxon>Bacillota</taxon>
        <taxon>Bacilli</taxon>
        <taxon>Bacillales</taxon>
        <taxon>Paenibacillaceae</taxon>
        <taxon>Paenibacillus</taxon>
    </lineage>
</organism>
<accession>A0ABS4FAA6</accession>
<dbReference type="Proteomes" id="UP000706926">
    <property type="component" value="Unassembled WGS sequence"/>
</dbReference>
<keyword evidence="2" id="KW-1185">Reference proteome</keyword>
<evidence type="ECO:0000313" key="1">
    <source>
        <dbReference type="EMBL" id="MBP1893148.1"/>
    </source>
</evidence>
<evidence type="ECO:0000313" key="2">
    <source>
        <dbReference type="Proteomes" id="UP000706926"/>
    </source>
</evidence>
<dbReference type="EMBL" id="JAGGKI010000005">
    <property type="protein sequence ID" value="MBP1893148.1"/>
    <property type="molecule type" value="Genomic_DNA"/>
</dbReference>
<proteinExistence type="predicted"/>
<comment type="caution">
    <text evidence="1">The sequence shown here is derived from an EMBL/GenBank/DDBJ whole genome shotgun (WGS) entry which is preliminary data.</text>
</comment>
<protein>
    <submittedName>
        <fullName evidence="1">Uncharacterized protein</fullName>
    </submittedName>
</protein>
<name>A0ABS4FAA6_9BACL</name>
<dbReference type="RefSeq" id="WP_007132096.1">
    <property type="nucleotide sequence ID" value="NZ_BOSA01000025.1"/>
</dbReference>
<sequence length="47" mass="5594">MTERTNHYESSSEKNENADVQFRTVDDILEYYSKRHKGIQDTKESVN</sequence>
<reference evidence="1 2" key="1">
    <citation type="submission" date="2021-03" db="EMBL/GenBank/DDBJ databases">
        <title>Genomic Encyclopedia of Type Strains, Phase IV (KMG-IV): sequencing the most valuable type-strain genomes for metagenomic binning, comparative biology and taxonomic classification.</title>
        <authorList>
            <person name="Goeker M."/>
        </authorList>
    </citation>
    <scope>NUCLEOTIDE SEQUENCE [LARGE SCALE GENOMIC DNA]</scope>
    <source>
        <strain evidence="1 2">DSM 15596</strain>
    </source>
</reference>
<dbReference type="GeneID" id="95404252"/>
<gene>
    <name evidence="1" type="ORF">J2Z18_002250</name>
</gene>